<protein>
    <submittedName>
        <fullName evidence="2">Uncharacterized protein</fullName>
    </submittedName>
</protein>
<feature type="region of interest" description="Disordered" evidence="1">
    <location>
        <begin position="1"/>
        <end position="72"/>
    </location>
</feature>
<feature type="compositionally biased region" description="Low complexity" evidence="1">
    <location>
        <begin position="33"/>
        <end position="43"/>
    </location>
</feature>
<feature type="region of interest" description="Disordered" evidence="1">
    <location>
        <begin position="199"/>
        <end position="243"/>
    </location>
</feature>
<keyword evidence="2" id="KW-0614">Plasmid</keyword>
<sequence length="266" mass="29326">MVPVQAASNEVQASGVISVSDSSHSNSDKSEKNQNSNSSSESNHQTLNSSEEDESTSSEKIKQVSESDKLYDHEQMTKTQVVKKGSNVTFIIDYQFPNNSKKFKQLVLTDPLEAPFKYKSAKVMTADEKGEKFKDITNLGKIHLDKGGNILTFTFTNPNDYWGQQVRWQIETTLDKNADISKYTNSDGKIEIPNIASYDTGAESKTSDPVKVTPPMDKGAQPKDNTTPPVKADPLPETGRDNLKQKGFLTSIGALTSDVIDWLIGK</sequence>
<keyword evidence="3" id="KW-1185">Reference proteome</keyword>
<evidence type="ECO:0000256" key="1">
    <source>
        <dbReference type="SAM" id="MobiDB-lite"/>
    </source>
</evidence>
<dbReference type="InterPro" id="IPR026466">
    <property type="entry name" value="Fim_isopep_form_D2_dom"/>
</dbReference>
<reference evidence="2 3" key="1">
    <citation type="submission" date="2021-05" db="EMBL/GenBank/DDBJ databases">
        <title>Complete Genome Sequence of Latilactobacillus sp. Strain WDN19, a High D-Aspartate-producing Lactic Acid Bacterium Isolated from a Japanese Pickle.</title>
        <authorList>
            <person name="Kajitani K."/>
            <person name="Takahashi S."/>
        </authorList>
    </citation>
    <scope>NUCLEOTIDE SEQUENCE [LARGE SCALE GENOMIC DNA]</scope>
    <source>
        <strain evidence="2 3">WDN19</strain>
        <plasmid evidence="2 3">WDN19_con2</plasmid>
    </source>
</reference>
<accession>A0ABM7QXJ3</accession>
<evidence type="ECO:0000313" key="2">
    <source>
        <dbReference type="EMBL" id="BCX31536.1"/>
    </source>
</evidence>
<proteinExistence type="predicted"/>
<gene>
    <name evidence="2" type="ORF">LTWDN19_21030</name>
</gene>
<evidence type="ECO:0000313" key="3">
    <source>
        <dbReference type="Proteomes" id="UP000825100"/>
    </source>
</evidence>
<feature type="compositionally biased region" description="Low complexity" evidence="1">
    <location>
        <begin position="14"/>
        <end position="25"/>
    </location>
</feature>
<feature type="compositionally biased region" description="Polar residues" evidence="1">
    <location>
        <begin position="1"/>
        <end position="12"/>
    </location>
</feature>
<dbReference type="Proteomes" id="UP000825100">
    <property type="component" value="Plasmid WDN19_con2"/>
</dbReference>
<geneLocation type="plasmid" evidence="2 3">
    <name>WDN19_con2</name>
</geneLocation>
<name>A0ABM7QXJ3_LATCU</name>
<feature type="compositionally biased region" description="Basic and acidic residues" evidence="1">
    <location>
        <begin position="57"/>
        <end position="72"/>
    </location>
</feature>
<dbReference type="EMBL" id="AP024686">
    <property type="protein sequence ID" value="BCX31536.1"/>
    <property type="molecule type" value="Genomic_DNA"/>
</dbReference>
<dbReference type="Gene3D" id="2.60.40.740">
    <property type="match status" value="1"/>
</dbReference>
<dbReference type="NCBIfam" id="TIGR04226">
    <property type="entry name" value="RrgB_K2N_iso_D2"/>
    <property type="match status" value="1"/>
</dbReference>
<organism evidence="2 3">
    <name type="scientific">Latilactobacillus curvatus</name>
    <name type="common">Lactobacillus curvatus</name>
    <dbReference type="NCBI Taxonomy" id="28038"/>
    <lineage>
        <taxon>Bacteria</taxon>
        <taxon>Bacillati</taxon>
        <taxon>Bacillota</taxon>
        <taxon>Bacilli</taxon>
        <taxon>Lactobacillales</taxon>
        <taxon>Lactobacillaceae</taxon>
        <taxon>Latilactobacillus</taxon>
    </lineage>
</organism>